<keyword evidence="3" id="KW-0560">Oxidoreductase</keyword>
<dbReference type="InterPro" id="IPR009040">
    <property type="entry name" value="Ferritin-like_diiron"/>
</dbReference>
<reference evidence="7 8" key="1">
    <citation type="submission" date="2023-04" db="EMBL/GenBank/DDBJ databases">
        <title>Funneling lignin-derived compounds into biodiesel using alkali-halophilic Citricoccus sp. P2.</title>
        <authorList>
            <person name="Luo C.-B."/>
        </authorList>
    </citation>
    <scope>NUCLEOTIDE SEQUENCE [LARGE SCALE GENOMIC DNA]</scope>
    <source>
        <strain evidence="7 8">P2</strain>
    </source>
</reference>
<gene>
    <name evidence="7" type="ORF">P8192_09905</name>
</gene>
<dbReference type="InterPro" id="IPR012347">
    <property type="entry name" value="Ferritin-like"/>
</dbReference>
<evidence type="ECO:0000256" key="5">
    <source>
        <dbReference type="RuleBase" id="RU361145"/>
    </source>
</evidence>
<dbReference type="Proteomes" id="UP001219037">
    <property type="component" value="Chromosome"/>
</dbReference>
<keyword evidence="4 5" id="KW-0408">Iron</keyword>
<evidence type="ECO:0000313" key="7">
    <source>
        <dbReference type="EMBL" id="WFP15711.1"/>
    </source>
</evidence>
<dbReference type="Gene3D" id="1.20.1260.10">
    <property type="match status" value="1"/>
</dbReference>
<keyword evidence="8" id="KW-1185">Reference proteome</keyword>
<dbReference type="EMBL" id="CP121252">
    <property type="protein sequence ID" value="WFP15711.1"/>
    <property type="molecule type" value="Genomic_DNA"/>
</dbReference>
<evidence type="ECO:0000256" key="2">
    <source>
        <dbReference type="ARBA" id="ARBA00022723"/>
    </source>
</evidence>
<evidence type="ECO:0000259" key="6">
    <source>
        <dbReference type="PROSITE" id="PS50905"/>
    </source>
</evidence>
<accession>A0ABY8H3K1</accession>
<dbReference type="RefSeq" id="WP_278156669.1">
    <property type="nucleotide sequence ID" value="NZ_CP121252.1"/>
</dbReference>
<dbReference type="InterPro" id="IPR008331">
    <property type="entry name" value="Ferritin_DPS_dom"/>
</dbReference>
<protein>
    <recommendedName>
        <fullName evidence="5">Ferritin</fullName>
    </recommendedName>
</protein>
<evidence type="ECO:0000256" key="1">
    <source>
        <dbReference type="ARBA" id="ARBA00022434"/>
    </source>
</evidence>
<feature type="domain" description="Ferritin-like diiron" evidence="6">
    <location>
        <begin position="1"/>
        <end position="147"/>
    </location>
</feature>
<dbReference type="PANTHER" id="PTHR11431:SF127">
    <property type="entry name" value="BACTERIAL NON-HEME FERRITIN"/>
    <property type="match status" value="1"/>
</dbReference>
<evidence type="ECO:0000313" key="8">
    <source>
        <dbReference type="Proteomes" id="UP001219037"/>
    </source>
</evidence>
<name>A0ABY8H3K1_9MICC</name>
<evidence type="ECO:0000256" key="3">
    <source>
        <dbReference type="ARBA" id="ARBA00023002"/>
    </source>
</evidence>
<evidence type="ECO:0000256" key="4">
    <source>
        <dbReference type="ARBA" id="ARBA00023004"/>
    </source>
</evidence>
<dbReference type="PROSITE" id="PS50905">
    <property type="entry name" value="FERRITIN_LIKE"/>
    <property type="match status" value="1"/>
</dbReference>
<dbReference type="SUPFAM" id="SSF47240">
    <property type="entry name" value="Ferritin-like"/>
    <property type="match status" value="1"/>
</dbReference>
<keyword evidence="2 5" id="KW-0479">Metal-binding</keyword>
<keyword evidence="1 5" id="KW-0409">Iron storage</keyword>
<dbReference type="Pfam" id="PF00210">
    <property type="entry name" value="Ferritin"/>
    <property type="match status" value="1"/>
</dbReference>
<sequence length="171" mass="18832">MKLTDALEAKFNDQITLELQAAHVYRQLSIAADSQDLPGIASWMRAQAEEELVHAQKFIDHVVDRDNDAVIGALEAPGLSSDLSPQQIFKAALDHEQKVSESIRSLYRAAEEAGDLESRPLLLWFIDEQVEEEATVSEVLGKLDRVGNDGAGVLRIDAELGARHADLDTED</sequence>
<organism evidence="7 8">
    <name type="scientific">Citricoccus muralis</name>
    <dbReference type="NCBI Taxonomy" id="169134"/>
    <lineage>
        <taxon>Bacteria</taxon>
        <taxon>Bacillati</taxon>
        <taxon>Actinomycetota</taxon>
        <taxon>Actinomycetes</taxon>
        <taxon>Micrococcales</taxon>
        <taxon>Micrococcaceae</taxon>
        <taxon>Citricoccus</taxon>
    </lineage>
</organism>
<dbReference type="PANTHER" id="PTHR11431">
    <property type="entry name" value="FERRITIN"/>
    <property type="match status" value="1"/>
</dbReference>
<proteinExistence type="predicted"/>
<dbReference type="InterPro" id="IPR001519">
    <property type="entry name" value="Ferritin"/>
</dbReference>
<dbReference type="InterPro" id="IPR009078">
    <property type="entry name" value="Ferritin-like_SF"/>
</dbReference>
<dbReference type="InterPro" id="IPR041719">
    <property type="entry name" value="Ferritin_prok"/>
</dbReference>
<dbReference type="CDD" id="cd01055">
    <property type="entry name" value="Nonheme_Ferritin"/>
    <property type="match status" value="1"/>
</dbReference>